<sequence length="402" mass="45137">MDLKEDRRRTTEPEKRKENTAERFFRQSLERVRALRINKSVLIFGAAVILVVLAALYLHFRVSREYDILSTSQNEDTQSSAYVCLGRNLLKFGNEGVSLLDQSQQVIWNQTYEMTEPNADVSGDYAVIYDKNGTSMYVVQAEKPIGAIQVKFPVLEAKVARNGAVAAILEDGEKTWINYYASDGSLIAENQTSMENPGYPVDLAVSPNGESILVSYFQLENGIVSSYVACYNFSDEGQNQVDNIVAGFTYDNILVPQIVWINETTAVAFRENGFSVYDGSGVPKERVAKEVEGEIVSTFYNDKYIGLVFQEGEEDEKYTLKLYDISGKERVSQGFDLEYSSIGISGDRLILYNDTHISMYNLNGTLKFDSDIDEGAVKYIFQAASNRYILVSENGIHTIKTK</sequence>
<comment type="caution">
    <text evidence="2">The sequence shown here is derived from an EMBL/GenBank/DDBJ whole genome shotgun (WGS) entry which is preliminary data.</text>
</comment>
<reference evidence="2" key="1">
    <citation type="journal article" date="2021" name="PeerJ">
        <title>Extensive microbial diversity within the chicken gut microbiome revealed by metagenomics and culture.</title>
        <authorList>
            <person name="Gilroy R."/>
            <person name="Ravi A."/>
            <person name="Getino M."/>
            <person name="Pursley I."/>
            <person name="Horton D.L."/>
            <person name="Alikhan N.F."/>
            <person name="Baker D."/>
            <person name="Gharbi K."/>
            <person name="Hall N."/>
            <person name="Watson M."/>
            <person name="Adriaenssens E.M."/>
            <person name="Foster-Nyarko E."/>
            <person name="Jarju S."/>
            <person name="Secka A."/>
            <person name="Antonio M."/>
            <person name="Oren A."/>
            <person name="Chaudhuri R.R."/>
            <person name="La Ragione R."/>
            <person name="Hildebrand F."/>
            <person name="Pallen M.J."/>
        </authorList>
    </citation>
    <scope>NUCLEOTIDE SEQUENCE</scope>
    <source>
        <strain evidence="2">ChiBcec2-3848</strain>
    </source>
</reference>
<dbReference type="AlphaFoldDB" id="A0A9D2TBG1"/>
<organism evidence="2 3">
    <name type="scientific">Candidatus Blautia merdavium</name>
    <dbReference type="NCBI Taxonomy" id="2838494"/>
    <lineage>
        <taxon>Bacteria</taxon>
        <taxon>Bacillati</taxon>
        <taxon>Bacillota</taxon>
        <taxon>Clostridia</taxon>
        <taxon>Lachnospirales</taxon>
        <taxon>Lachnospiraceae</taxon>
        <taxon>Blautia</taxon>
    </lineage>
</organism>
<evidence type="ECO:0000256" key="1">
    <source>
        <dbReference type="SAM" id="Phobius"/>
    </source>
</evidence>
<dbReference type="Pfam" id="PF18975">
    <property type="entry name" value="DUF5711"/>
    <property type="match status" value="1"/>
</dbReference>
<keyword evidence="1" id="KW-1133">Transmembrane helix</keyword>
<feature type="transmembrane region" description="Helical" evidence="1">
    <location>
        <begin position="41"/>
        <end position="60"/>
    </location>
</feature>
<keyword evidence="1" id="KW-0472">Membrane</keyword>
<reference evidence="2" key="2">
    <citation type="submission" date="2021-04" db="EMBL/GenBank/DDBJ databases">
        <authorList>
            <person name="Gilroy R."/>
        </authorList>
    </citation>
    <scope>NUCLEOTIDE SEQUENCE</scope>
    <source>
        <strain evidence="2">ChiBcec2-3848</strain>
    </source>
</reference>
<gene>
    <name evidence="2" type="ORF">H9753_03030</name>
</gene>
<dbReference type="EMBL" id="DWVZ01000038">
    <property type="protein sequence ID" value="HJC62578.1"/>
    <property type="molecule type" value="Genomic_DNA"/>
</dbReference>
<evidence type="ECO:0000313" key="3">
    <source>
        <dbReference type="Proteomes" id="UP000823886"/>
    </source>
</evidence>
<protein>
    <submittedName>
        <fullName evidence="2">Uncharacterized protein</fullName>
    </submittedName>
</protein>
<keyword evidence="1" id="KW-0812">Transmembrane</keyword>
<proteinExistence type="predicted"/>
<accession>A0A9D2TBG1</accession>
<dbReference type="InterPro" id="IPR043765">
    <property type="entry name" value="DUF5711"/>
</dbReference>
<dbReference type="Proteomes" id="UP000823886">
    <property type="component" value="Unassembled WGS sequence"/>
</dbReference>
<name>A0A9D2TBG1_9FIRM</name>
<dbReference type="SUPFAM" id="SSF82171">
    <property type="entry name" value="DPP6 N-terminal domain-like"/>
    <property type="match status" value="1"/>
</dbReference>
<evidence type="ECO:0000313" key="2">
    <source>
        <dbReference type="EMBL" id="HJC62578.1"/>
    </source>
</evidence>